<dbReference type="InterPro" id="IPR050679">
    <property type="entry name" value="Bact_HTH_transcr_reg"/>
</dbReference>
<organism evidence="5 6">
    <name type="scientific">Planotetraspora phitsanulokensis</name>
    <dbReference type="NCBI Taxonomy" id="575192"/>
    <lineage>
        <taxon>Bacteria</taxon>
        <taxon>Bacillati</taxon>
        <taxon>Actinomycetota</taxon>
        <taxon>Actinomycetes</taxon>
        <taxon>Streptosporangiales</taxon>
        <taxon>Streptosporangiaceae</taxon>
        <taxon>Planotetraspora</taxon>
    </lineage>
</organism>
<reference evidence="5 6" key="1">
    <citation type="submission" date="2021-01" db="EMBL/GenBank/DDBJ databases">
        <title>Whole genome shotgun sequence of Planotetraspora phitsanulokensis NBRC 104273.</title>
        <authorList>
            <person name="Komaki H."/>
            <person name="Tamura T."/>
        </authorList>
    </citation>
    <scope>NUCLEOTIDE SEQUENCE [LARGE SCALE GENOMIC DNA]</scope>
    <source>
        <strain evidence="5 6">NBRC 104273</strain>
    </source>
</reference>
<keyword evidence="6" id="KW-1185">Reference proteome</keyword>
<dbReference type="PANTHER" id="PTHR44846:SF17">
    <property type="entry name" value="GNTR-FAMILY TRANSCRIPTIONAL REGULATOR"/>
    <property type="match status" value="1"/>
</dbReference>
<evidence type="ECO:0000313" key="5">
    <source>
        <dbReference type="EMBL" id="GII42905.1"/>
    </source>
</evidence>
<dbReference type="RefSeq" id="WP_204078318.1">
    <property type="nucleotide sequence ID" value="NZ_BAABHI010000070.1"/>
</dbReference>
<dbReference type="Gene3D" id="3.40.1410.10">
    <property type="entry name" value="Chorismate lyase-like"/>
    <property type="match status" value="1"/>
</dbReference>
<keyword evidence="2" id="KW-0238">DNA-binding</keyword>
<dbReference type="InterPro" id="IPR036390">
    <property type="entry name" value="WH_DNA-bd_sf"/>
</dbReference>
<dbReference type="SMART" id="SM00345">
    <property type="entry name" value="HTH_GNTR"/>
    <property type="match status" value="1"/>
</dbReference>
<evidence type="ECO:0000256" key="1">
    <source>
        <dbReference type="ARBA" id="ARBA00023015"/>
    </source>
</evidence>
<proteinExistence type="predicted"/>
<dbReference type="SMART" id="SM00866">
    <property type="entry name" value="UTRA"/>
    <property type="match status" value="1"/>
</dbReference>
<dbReference type="InterPro" id="IPR028978">
    <property type="entry name" value="Chorismate_lyase_/UTRA_dom_sf"/>
</dbReference>
<dbReference type="EMBL" id="BOOP01000048">
    <property type="protein sequence ID" value="GII42905.1"/>
    <property type="molecule type" value="Genomic_DNA"/>
</dbReference>
<dbReference type="InterPro" id="IPR000524">
    <property type="entry name" value="Tscrpt_reg_HTH_GntR"/>
</dbReference>
<dbReference type="SUPFAM" id="SSF64288">
    <property type="entry name" value="Chorismate lyase-like"/>
    <property type="match status" value="1"/>
</dbReference>
<sequence>MPVKRSVEVTADLRAKILDGTYPAGEPLPRSDILQAMYGVGPYAITTAMRELKSEGLVWRVANKGMIVRRPPEPITVSIVIPPLEDHAHWADACRRAGLDGQLDDKTTRFEFADHYIAQALHLDDRATVMQVLRLGTVDDQAACIDRVSYPADLVPGRPSRDAVRNILSRVDPATAYVDLRIFWRQAEGPESTTLKVSGGVGVIDITRVIYDSTGQPVELLHRVANAQRVQLDEQRRRLSPGQPND</sequence>
<dbReference type="Proteomes" id="UP000622547">
    <property type="component" value="Unassembled WGS sequence"/>
</dbReference>
<accession>A0A8J3XJ78</accession>
<dbReference type="Gene3D" id="1.10.10.10">
    <property type="entry name" value="Winged helix-like DNA-binding domain superfamily/Winged helix DNA-binding domain"/>
    <property type="match status" value="1"/>
</dbReference>
<dbReference type="SUPFAM" id="SSF46785">
    <property type="entry name" value="Winged helix' DNA-binding domain"/>
    <property type="match status" value="1"/>
</dbReference>
<comment type="caution">
    <text evidence="5">The sequence shown here is derived from an EMBL/GenBank/DDBJ whole genome shotgun (WGS) entry which is preliminary data.</text>
</comment>
<dbReference type="GO" id="GO:0045892">
    <property type="term" value="P:negative regulation of DNA-templated transcription"/>
    <property type="evidence" value="ECO:0007669"/>
    <property type="project" value="TreeGrafter"/>
</dbReference>
<name>A0A8J3XJ78_9ACTN</name>
<protein>
    <submittedName>
        <fullName evidence="5">GntR family transcriptional regulator</fullName>
    </submittedName>
</protein>
<evidence type="ECO:0000256" key="2">
    <source>
        <dbReference type="ARBA" id="ARBA00023125"/>
    </source>
</evidence>
<keyword evidence="3" id="KW-0804">Transcription</keyword>
<gene>
    <name evidence="5" type="ORF">Pph01_79080</name>
</gene>
<dbReference type="CDD" id="cd07377">
    <property type="entry name" value="WHTH_GntR"/>
    <property type="match status" value="1"/>
</dbReference>
<dbReference type="AlphaFoldDB" id="A0A8J3XJ78"/>
<dbReference type="InterPro" id="IPR036388">
    <property type="entry name" value="WH-like_DNA-bd_sf"/>
</dbReference>
<dbReference type="PROSITE" id="PS50949">
    <property type="entry name" value="HTH_GNTR"/>
    <property type="match status" value="1"/>
</dbReference>
<dbReference type="GO" id="GO:0003700">
    <property type="term" value="F:DNA-binding transcription factor activity"/>
    <property type="evidence" value="ECO:0007669"/>
    <property type="project" value="InterPro"/>
</dbReference>
<keyword evidence="1" id="KW-0805">Transcription regulation</keyword>
<evidence type="ECO:0000313" key="6">
    <source>
        <dbReference type="Proteomes" id="UP000622547"/>
    </source>
</evidence>
<dbReference type="Pfam" id="PF00392">
    <property type="entry name" value="GntR"/>
    <property type="match status" value="1"/>
</dbReference>
<evidence type="ECO:0000259" key="4">
    <source>
        <dbReference type="PROSITE" id="PS50949"/>
    </source>
</evidence>
<dbReference type="PANTHER" id="PTHR44846">
    <property type="entry name" value="MANNOSYL-D-GLYCERATE TRANSPORT/METABOLISM SYSTEM REPRESSOR MNGR-RELATED"/>
    <property type="match status" value="1"/>
</dbReference>
<dbReference type="Pfam" id="PF07702">
    <property type="entry name" value="UTRA"/>
    <property type="match status" value="1"/>
</dbReference>
<evidence type="ECO:0000256" key="3">
    <source>
        <dbReference type="ARBA" id="ARBA00023163"/>
    </source>
</evidence>
<feature type="domain" description="HTH gntR-type" evidence="4">
    <location>
        <begin position="3"/>
        <end position="71"/>
    </location>
</feature>
<dbReference type="GO" id="GO:0003677">
    <property type="term" value="F:DNA binding"/>
    <property type="evidence" value="ECO:0007669"/>
    <property type="project" value="UniProtKB-KW"/>
</dbReference>
<dbReference type="InterPro" id="IPR011663">
    <property type="entry name" value="UTRA"/>
</dbReference>